<evidence type="ECO:0000313" key="4">
    <source>
        <dbReference type="EMBL" id="EKC79659.1"/>
    </source>
</evidence>
<dbReference type="GO" id="GO:0030170">
    <property type="term" value="F:pyridoxal phosphate binding"/>
    <property type="evidence" value="ECO:0007669"/>
    <property type="project" value="TreeGrafter"/>
</dbReference>
<dbReference type="GO" id="GO:0004375">
    <property type="term" value="F:glycine dehydrogenase (decarboxylating) activity"/>
    <property type="evidence" value="ECO:0007669"/>
    <property type="project" value="InterPro"/>
</dbReference>
<dbReference type="InterPro" id="IPR020581">
    <property type="entry name" value="GDC_P"/>
</dbReference>
<dbReference type="InterPro" id="IPR049315">
    <property type="entry name" value="GDC-P_N"/>
</dbReference>
<feature type="domain" description="Glycine cleavage system P-protein N-terminal" evidence="3">
    <location>
        <begin position="1"/>
        <end position="91"/>
    </location>
</feature>
<evidence type="ECO:0000259" key="3">
    <source>
        <dbReference type="Pfam" id="PF02347"/>
    </source>
</evidence>
<evidence type="ECO:0000256" key="2">
    <source>
        <dbReference type="SAM" id="MobiDB-lite"/>
    </source>
</evidence>
<dbReference type="AlphaFoldDB" id="K1UI41"/>
<sequence length="111" mass="12054">ALMASMVGFYCVYNGPEGLLRAARTAHEAAETVARALEAMDYRLASRCFFDTLEVEAEAAVVQSLALEAGINFYYPSEGSVRMSFDEVTTPAKSRRSSASSAPPRDARPRP</sequence>
<proteinExistence type="predicted"/>
<dbReference type="Pfam" id="PF02347">
    <property type="entry name" value="GDC-P"/>
    <property type="match status" value="1"/>
</dbReference>
<feature type="non-terminal residue" evidence="4">
    <location>
        <position position="1"/>
    </location>
</feature>
<dbReference type="InterPro" id="IPR015424">
    <property type="entry name" value="PyrdxlP-dep_Trfase"/>
</dbReference>
<dbReference type="GO" id="GO:0016594">
    <property type="term" value="F:glycine binding"/>
    <property type="evidence" value="ECO:0007669"/>
    <property type="project" value="TreeGrafter"/>
</dbReference>
<reference evidence="4" key="1">
    <citation type="journal article" date="2013" name="Environ. Microbiol.">
        <title>Microbiota from the distal guts of lean and obese adolescents exhibit partial functional redundancy besides clear differences in community structure.</title>
        <authorList>
            <person name="Ferrer M."/>
            <person name="Ruiz A."/>
            <person name="Lanza F."/>
            <person name="Haange S.B."/>
            <person name="Oberbach A."/>
            <person name="Till H."/>
            <person name="Bargiela R."/>
            <person name="Campoy C."/>
            <person name="Segura M.T."/>
            <person name="Richter M."/>
            <person name="von Bergen M."/>
            <person name="Seifert J."/>
            <person name="Suarez A."/>
        </authorList>
    </citation>
    <scope>NUCLEOTIDE SEQUENCE</scope>
</reference>
<name>K1UI41_9ZZZZ</name>
<organism evidence="4">
    <name type="scientific">human gut metagenome</name>
    <dbReference type="NCBI Taxonomy" id="408170"/>
    <lineage>
        <taxon>unclassified sequences</taxon>
        <taxon>metagenomes</taxon>
        <taxon>organismal metagenomes</taxon>
    </lineage>
</organism>
<dbReference type="GO" id="GO:0019464">
    <property type="term" value="P:glycine decarboxylation via glycine cleavage system"/>
    <property type="evidence" value="ECO:0007669"/>
    <property type="project" value="TreeGrafter"/>
</dbReference>
<keyword evidence="1" id="KW-0560">Oxidoreductase</keyword>
<gene>
    <name evidence="4" type="ORF">LEA_02209</name>
</gene>
<dbReference type="PANTHER" id="PTHR11773">
    <property type="entry name" value="GLYCINE DEHYDROGENASE, DECARBOXYLATING"/>
    <property type="match status" value="1"/>
</dbReference>
<comment type="caution">
    <text evidence="4">The sequence shown here is derived from an EMBL/GenBank/DDBJ whole genome shotgun (WGS) entry which is preliminary data.</text>
</comment>
<evidence type="ECO:0000256" key="1">
    <source>
        <dbReference type="ARBA" id="ARBA00023002"/>
    </source>
</evidence>
<dbReference type="SUPFAM" id="SSF53383">
    <property type="entry name" value="PLP-dependent transferases"/>
    <property type="match status" value="1"/>
</dbReference>
<protein>
    <submittedName>
        <fullName evidence="4">Glycine dehydrogenase</fullName>
    </submittedName>
</protein>
<dbReference type="GO" id="GO:0005960">
    <property type="term" value="C:glycine cleavage complex"/>
    <property type="evidence" value="ECO:0007669"/>
    <property type="project" value="TreeGrafter"/>
</dbReference>
<dbReference type="PANTHER" id="PTHR11773:SF1">
    <property type="entry name" value="GLYCINE DEHYDROGENASE (DECARBOXYLATING), MITOCHONDRIAL"/>
    <property type="match status" value="1"/>
</dbReference>
<feature type="region of interest" description="Disordered" evidence="2">
    <location>
        <begin position="86"/>
        <end position="111"/>
    </location>
</feature>
<dbReference type="GO" id="GO:0005829">
    <property type="term" value="C:cytosol"/>
    <property type="evidence" value="ECO:0007669"/>
    <property type="project" value="TreeGrafter"/>
</dbReference>
<dbReference type="EMBL" id="AJWY01001528">
    <property type="protein sequence ID" value="EKC79659.1"/>
    <property type="molecule type" value="Genomic_DNA"/>
</dbReference>
<accession>K1UI41</accession>